<dbReference type="EMBL" id="BAABHS010000007">
    <property type="protein sequence ID" value="GAA4959264.1"/>
    <property type="molecule type" value="Genomic_DNA"/>
</dbReference>
<reference evidence="2" key="1">
    <citation type="journal article" date="2019" name="Int. J. Syst. Evol. Microbiol.">
        <title>The Global Catalogue of Microorganisms (GCM) 10K type strain sequencing project: providing services to taxonomists for standard genome sequencing and annotation.</title>
        <authorList>
            <consortium name="The Broad Institute Genomics Platform"/>
            <consortium name="The Broad Institute Genome Sequencing Center for Infectious Disease"/>
            <person name="Wu L."/>
            <person name="Ma J."/>
        </authorList>
    </citation>
    <scope>NUCLEOTIDE SEQUENCE [LARGE SCALE GENOMIC DNA]</scope>
    <source>
        <strain evidence="2">JCM 17986</strain>
    </source>
</reference>
<evidence type="ECO:0000313" key="2">
    <source>
        <dbReference type="Proteomes" id="UP001500466"/>
    </source>
</evidence>
<sequence length="311" mass="33933">MDEEELLAIVQRLVWHDATGPLECRQDGHQAGHVCLPASGDIAYAALTAKLGDWFGPPRGLVGHGRIDPAATGAYGRPLLAPFGEELVEMVVWAYAGRWIGSGATSTDDGLQPVVVIAARPDPAAGGVPEDASWVERVAAVTGWEPGRRPQTVDWAAVERRLGTALPGDYKHLAEIFGHGAFDGYLELSVPDAPFAHADLVRQSESLASFARTHGNGQWEPHSLFPAPGGLLQWAASEQADRFYWLTDGPDPDKWPIVMSEDIPDSWEQYDGSTAEFVYRMLTDRQHPFSIARHFDIHWFQSYARGEAAGG</sequence>
<dbReference type="SUPFAM" id="SSF160631">
    <property type="entry name" value="SMI1/KNR4-like"/>
    <property type="match status" value="1"/>
</dbReference>
<name>A0ABP9H1L7_9ACTN</name>
<accession>A0ABP9H1L7</accession>
<organism evidence="1 2">
    <name type="scientific">Yinghuangia aomiensis</name>
    <dbReference type="NCBI Taxonomy" id="676205"/>
    <lineage>
        <taxon>Bacteria</taxon>
        <taxon>Bacillati</taxon>
        <taxon>Actinomycetota</taxon>
        <taxon>Actinomycetes</taxon>
        <taxon>Kitasatosporales</taxon>
        <taxon>Streptomycetaceae</taxon>
        <taxon>Yinghuangia</taxon>
    </lineage>
</organism>
<dbReference type="InterPro" id="IPR037883">
    <property type="entry name" value="Knr4/Smi1-like_sf"/>
</dbReference>
<keyword evidence="2" id="KW-1185">Reference proteome</keyword>
<evidence type="ECO:0000313" key="1">
    <source>
        <dbReference type="EMBL" id="GAA4959264.1"/>
    </source>
</evidence>
<comment type="caution">
    <text evidence="1">The sequence shown here is derived from an EMBL/GenBank/DDBJ whole genome shotgun (WGS) entry which is preliminary data.</text>
</comment>
<protein>
    <submittedName>
        <fullName evidence="1">SMI1/KNR4 family protein</fullName>
    </submittedName>
</protein>
<gene>
    <name evidence="1" type="ORF">GCM10023205_22680</name>
</gene>
<proteinExistence type="predicted"/>
<dbReference type="Proteomes" id="UP001500466">
    <property type="component" value="Unassembled WGS sequence"/>
</dbReference>